<feature type="transmembrane region" description="Helical" evidence="5">
    <location>
        <begin position="332"/>
        <end position="365"/>
    </location>
</feature>
<protein>
    <submittedName>
        <fullName evidence="7">YfhO family protein</fullName>
    </submittedName>
</protein>
<evidence type="ECO:0000313" key="8">
    <source>
        <dbReference type="Proteomes" id="UP000824205"/>
    </source>
</evidence>
<feature type="transmembrane region" description="Helical" evidence="5">
    <location>
        <begin position="552"/>
        <end position="569"/>
    </location>
</feature>
<feature type="domain" description="GtrA/DPMS transmembrane" evidence="6">
    <location>
        <begin position="23"/>
        <end position="137"/>
    </location>
</feature>
<feature type="transmembrane region" description="Helical" evidence="5">
    <location>
        <begin position="253"/>
        <end position="274"/>
    </location>
</feature>
<evidence type="ECO:0000313" key="7">
    <source>
        <dbReference type="EMBL" id="HIW85336.1"/>
    </source>
</evidence>
<keyword evidence="2 5" id="KW-0812">Transmembrane</keyword>
<dbReference type="AlphaFoldDB" id="A0A9D1UG48"/>
<dbReference type="Proteomes" id="UP000824205">
    <property type="component" value="Unassembled WGS sequence"/>
</dbReference>
<feature type="transmembrane region" description="Helical" evidence="5">
    <location>
        <begin position="1001"/>
        <end position="1021"/>
    </location>
</feature>
<feature type="transmembrane region" description="Helical" evidence="5">
    <location>
        <begin position="21"/>
        <end position="41"/>
    </location>
</feature>
<evidence type="ECO:0000256" key="1">
    <source>
        <dbReference type="ARBA" id="ARBA00004141"/>
    </source>
</evidence>
<feature type="transmembrane region" description="Helical" evidence="5">
    <location>
        <begin position="495"/>
        <end position="515"/>
    </location>
</feature>
<feature type="transmembrane region" description="Helical" evidence="5">
    <location>
        <begin position="47"/>
        <end position="67"/>
    </location>
</feature>
<accession>A0A9D1UG48</accession>
<feature type="transmembrane region" description="Helical" evidence="5">
    <location>
        <begin position="88"/>
        <end position="111"/>
    </location>
</feature>
<evidence type="ECO:0000259" key="6">
    <source>
        <dbReference type="Pfam" id="PF04138"/>
    </source>
</evidence>
<sequence length="1040" mass="117084">MDITVSTKKRYTNAFMNGETVNYAISFVFSFFILLAVKQLFKTFFGINTEISCGIGFALAETTLFFLQKFFVFRDNALNTTPRQIIYSLINCAAHLGIYAAVSTVAGVLGLHDYTAWFAAFIFIFILNYPVSRILIFDCAKPAADFKNGRVYKRFFENRFVFLSMGIALVLMLFILVIFQCFPFGDTTVLRMDLYHQYGPLFVELFDRVTGAESFLYSWTSGGGSSFLGNYFNYLSSPFSAIIFLFDREQMPLAITTIVTVKCVLSAGSFAFYIKKSLNRHSPASAAFGVFYAFSAYFLAYFWNVMWLDGMMALPLLALGIERIVNNNKGGLYLVTLIYIFYSTYYIGYMCCIFSVIYFIAYFLISNGKTKYISGYTLDEKRNKFKDLLHLTFIRSGFKFALCSLLAGLSCAFFLLPVYGILSGSSATSDSAPDTFEMYFSLLDFIQTHFAGLETTIRSSGSDVLPNVYTSVLTMLLVPLYMVNPKISFKEKAVYTGLIALFFISFNVNFINFFWHAFHFPNDLPYRYSFMYSFILLTIAFKGLMKLHAIRTKDIFIVGIIWVAFIAATSELQTEKMRSDFAVYATLALLLLYCGFLAAVRKKSVARLVSGVLVTALAFCEVVICDPNAFSFNQTQGAYTANYETYTDAVQYIEENDDGDYRTELCSLNTRMDPCLYGYNGMSIFSSMAYEEYSGLQYSLGMYGNRINSYTYNTQTPVYNMMYNIKYLVYREESTRPSTEYYTRYYETADSAATVYENDYFLPKVFCVNQNIEGWYTTEGDPFAVQESLFSLATGYSGVFVPVNYVGTNFTGMTGDPFEDAGLHWIERLENASYAETAVTISAPVSGNLYIYVTASDITNISVINEEESESYNIETPYIIDLGYFEEGDTVTVSLDCSALSAGDENVGFYAYSVNKDVLDAGYAKLLAGAMQVEEHTDTKITGTVYAAENGVLYSSIPYDEGWSVYIDGEKVPTFEIGGCQLGAMIKPGEHTVEYVYTPKMMIAGAAISGVTLLCTAAFYINKIRKSKHKKVINDNFVKS</sequence>
<feature type="transmembrane region" description="Helical" evidence="5">
    <location>
        <begin position="400"/>
        <end position="422"/>
    </location>
</feature>
<comment type="caution">
    <text evidence="7">The sequence shown here is derived from an EMBL/GenBank/DDBJ whole genome shotgun (WGS) entry which is preliminary data.</text>
</comment>
<feature type="transmembrane region" description="Helical" evidence="5">
    <location>
        <begin position="464"/>
        <end position="483"/>
    </location>
</feature>
<dbReference type="PANTHER" id="PTHR38454:SF1">
    <property type="entry name" value="INTEGRAL MEMBRANE PROTEIN"/>
    <property type="match status" value="1"/>
</dbReference>
<gene>
    <name evidence="7" type="ORF">IAA48_02480</name>
</gene>
<feature type="transmembrane region" description="Helical" evidence="5">
    <location>
        <begin position="581"/>
        <end position="600"/>
    </location>
</feature>
<keyword evidence="4 5" id="KW-0472">Membrane</keyword>
<dbReference type="Pfam" id="PF04138">
    <property type="entry name" value="GtrA_DPMS_TM"/>
    <property type="match status" value="1"/>
</dbReference>
<dbReference type="InterPro" id="IPR007267">
    <property type="entry name" value="GtrA_DPMS_TM"/>
</dbReference>
<dbReference type="EMBL" id="DXGE01000011">
    <property type="protein sequence ID" value="HIW85336.1"/>
    <property type="molecule type" value="Genomic_DNA"/>
</dbReference>
<feature type="transmembrane region" description="Helical" evidence="5">
    <location>
        <begin position="605"/>
        <end position="624"/>
    </location>
</feature>
<keyword evidence="3 5" id="KW-1133">Transmembrane helix</keyword>
<evidence type="ECO:0000256" key="2">
    <source>
        <dbReference type="ARBA" id="ARBA00022692"/>
    </source>
</evidence>
<feature type="transmembrane region" description="Helical" evidence="5">
    <location>
        <begin position="527"/>
        <end position="545"/>
    </location>
</feature>
<dbReference type="Pfam" id="PF09586">
    <property type="entry name" value="YfhO"/>
    <property type="match status" value="1"/>
</dbReference>
<feature type="transmembrane region" description="Helical" evidence="5">
    <location>
        <begin position="160"/>
        <end position="185"/>
    </location>
</feature>
<name>A0A9D1UG48_9FIRM</name>
<evidence type="ECO:0000256" key="4">
    <source>
        <dbReference type="ARBA" id="ARBA00023136"/>
    </source>
</evidence>
<reference evidence="7" key="1">
    <citation type="journal article" date="2021" name="PeerJ">
        <title>Extensive microbial diversity within the chicken gut microbiome revealed by metagenomics and culture.</title>
        <authorList>
            <person name="Gilroy R."/>
            <person name="Ravi A."/>
            <person name="Getino M."/>
            <person name="Pursley I."/>
            <person name="Horton D.L."/>
            <person name="Alikhan N.F."/>
            <person name="Baker D."/>
            <person name="Gharbi K."/>
            <person name="Hall N."/>
            <person name="Watson M."/>
            <person name="Adriaenssens E.M."/>
            <person name="Foster-Nyarko E."/>
            <person name="Jarju S."/>
            <person name="Secka A."/>
            <person name="Antonio M."/>
            <person name="Oren A."/>
            <person name="Chaudhuri R.R."/>
            <person name="La Ragione R."/>
            <person name="Hildebrand F."/>
            <person name="Pallen M.J."/>
        </authorList>
    </citation>
    <scope>NUCLEOTIDE SEQUENCE</scope>
    <source>
        <strain evidence="7">421</strain>
    </source>
</reference>
<dbReference type="InterPro" id="IPR018580">
    <property type="entry name" value="Uncharacterised_YfhO"/>
</dbReference>
<feature type="transmembrane region" description="Helical" evidence="5">
    <location>
        <begin position="286"/>
        <end position="306"/>
    </location>
</feature>
<comment type="subcellular location">
    <subcellularLocation>
        <location evidence="1">Membrane</location>
        <topology evidence="1">Multi-pass membrane protein</topology>
    </subcellularLocation>
</comment>
<reference evidence="7" key="2">
    <citation type="submission" date="2021-04" db="EMBL/GenBank/DDBJ databases">
        <authorList>
            <person name="Gilroy R."/>
        </authorList>
    </citation>
    <scope>NUCLEOTIDE SEQUENCE</scope>
    <source>
        <strain evidence="7">421</strain>
    </source>
</reference>
<proteinExistence type="predicted"/>
<evidence type="ECO:0000256" key="5">
    <source>
        <dbReference type="SAM" id="Phobius"/>
    </source>
</evidence>
<evidence type="ECO:0000256" key="3">
    <source>
        <dbReference type="ARBA" id="ARBA00022989"/>
    </source>
</evidence>
<feature type="transmembrane region" description="Helical" evidence="5">
    <location>
        <begin position="117"/>
        <end position="139"/>
    </location>
</feature>
<organism evidence="7 8">
    <name type="scientific">Candidatus Eubacterium faecipullorum</name>
    <dbReference type="NCBI Taxonomy" id="2838571"/>
    <lineage>
        <taxon>Bacteria</taxon>
        <taxon>Bacillati</taxon>
        <taxon>Bacillota</taxon>
        <taxon>Clostridia</taxon>
        <taxon>Eubacteriales</taxon>
        <taxon>Eubacteriaceae</taxon>
        <taxon>Eubacterium</taxon>
    </lineage>
</organism>
<dbReference type="PANTHER" id="PTHR38454">
    <property type="entry name" value="INTEGRAL MEMBRANE PROTEIN-RELATED"/>
    <property type="match status" value="1"/>
</dbReference>